<keyword evidence="1" id="KW-0479">Metal-binding</keyword>
<dbReference type="EMBL" id="LFJN01000029">
    <property type="protein sequence ID" value="KPI36681.1"/>
    <property type="molecule type" value="Genomic_DNA"/>
</dbReference>
<feature type="compositionally biased region" description="Polar residues" evidence="2">
    <location>
        <begin position="67"/>
        <end position="86"/>
    </location>
</feature>
<feature type="compositionally biased region" description="Basic and acidic residues" evidence="2">
    <location>
        <begin position="420"/>
        <end position="434"/>
    </location>
</feature>
<feature type="compositionally biased region" description="Polar residues" evidence="2">
    <location>
        <begin position="734"/>
        <end position="744"/>
    </location>
</feature>
<feature type="compositionally biased region" description="Low complexity" evidence="2">
    <location>
        <begin position="1058"/>
        <end position="1076"/>
    </location>
</feature>
<accession>A0A0N0NJ82</accession>
<feature type="compositionally biased region" description="Acidic residues" evidence="2">
    <location>
        <begin position="999"/>
        <end position="1012"/>
    </location>
</feature>
<evidence type="ECO:0000256" key="1">
    <source>
        <dbReference type="PROSITE-ProRule" id="PRU00042"/>
    </source>
</evidence>
<feature type="compositionally biased region" description="Basic residues" evidence="2">
    <location>
        <begin position="697"/>
        <end position="706"/>
    </location>
</feature>
<dbReference type="GO" id="GO:0008270">
    <property type="term" value="F:zinc ion binding"/>
    <property type="evidence" value="ECO:0007669"/>
    <property type="project" value="UniProtKB-KW"/>
</dbReference>
<reference evidence="4 5" key="1">
    <citation type="submission" date="2015-06" db="EMBL/GenBank/DDBJ databases">
        <title>Draft genome of the ant-associated black yeast Phialophora attae CBS 131958.</title>
        <authorList>
            <person name="Moreno L.F."/>
            <person name="Stielow B.J."/>
            <person name="de Hoog S."/>
            <person name="Vicente V.A."/>
            <person name="Weiss V.A."/>
            <person name="de Vries M."/>
            <person name="Cruz L.M."/>
            <person name="Souza E.M."/>
        </authorList>
    </citation>
    <scope>NUCLEOTIDE SEQUENCE [LARGE SCALE GENOMIC DNA]</scope>
    <source>
        <strain evidence="4 5">CBS 131958</strain>
    </source>
</reference>
<evidence type="ECO:0000313" key="5">
    <source>
        <dbReference type="Proteomes" id="UP000038010"/>
    </source>
</evidence>
<dbReference type="InterPro" id="IPR013087">
    <property type="entry name" value="Znf_C2H2_type"/>
</dbReference>
<feature type="region of interest" description="Disordered" evidence="2">
    <location>
        <begin position="1"/>
        <end position="94"/>
    </location>
</feature>
<evidence type="ECO:0000259" key="3">
    <source>
        <dbReference type="PROSITE" id="PS50157"/>
    </source>
</evidence>
<feature type="compositionally biased region" description="Low complexity" evidence="2">
    <location>
        <begin position="980"/>
        <end position="991"/>
    </location>
</feature>
<evidence type="ECO:0000313" key="4">
    <source>
        <dbReference type="EMBL" id="KPI36681.1"/>
    </source>
</evidence>
<feature type="region of interest" description="Disordered" evidence="2">
    <location>
        <begin position="734"/>
        <end position="799"/>
    </location>
</feature>
<feature type="compositionally biased region" description="Polar residues" evidence="2">
    <location>
        <begin position="662"/>
        <end position="672"/>
    </location>
</feature>
<feature type="compositionally biased region" description="Acidic residues" evidence="2">
    <location>
        <begin position="952"/>
        <end position="964"/>
    </location>
</feature>
<dbReference type="GeneID" id="28742457"/>
<feature type="domain" description="C2H2-type" evidence="3">
    <location>
        <begin position="870"/>
        <end position="898"/>
    </location>
</feature>
<feature type="region of interest" description="Disordered" evidence="2">
    <location>
        <begin position="261"/>
        <end position="342"/>
    </location>
</feature>
<keyword evidence="1" id="KW-0863">Zinc-finger</keyword>
<protein>
    <recommendedName>
        <fullName evidence="3">C2H2-type domain-containing protein</fullName>
    </recommendedName>
</protein>
<feature type="compositionally biased region" description="Basic and acidic residues" evidence="2">
    <location>
        <begin position="450"/>
        <end position="467"/>
    </location>
</feature>
<dbReference type="PROSITE" id="PS00028">
    <property type="entry name" value="ZINC_FINGER_C2H2_1"/>
    <property type="match status" value="1"/>
</dbReference>
<dbReference type="InterPro" id="IPR036236">
    <property type="entry name" value="Znf_C2H2_sf"/>
</dbReference>
<dbReference type="Proteomes" id="UP000038010">
    <property type="component" value="Unassembled WGS sequence"/>
</dbReference>
<gene>
    <name evidence="4" type="ORF">AB675_9996</name>
</gene>
<dbReference type="VEuPathDB" id="FungiDB:AB675_9996"/>
<dbReference type="OrthoDB" id="6077919at2759"/>
<organism evidence="4 5">
    <name type="scientific">Cyphellophora attinorum</name>
    <dbReference type="NCBI Taxonomy" id="1664694"/>
    <lineage>
        <taxon>Eukaryota</taxon>
        <taxon>Fungi</taxon>
        <taxon>Dikarya</taxon>
        <taxon>Ascomycota</taxon>
        <taxon>Pezizomycotina</taxon>
        <taxon>Eurotiomycetes</taxon>
        <taxon>Chaetothyriomycetidae</taxon>
        <taxon>Chaetothyriales</taxon>
        <taxon>Cyphellophoraceae</taxon>
        <taxon>Cyphellophora</taxon>
    </lineage>
</organism>
<feature type="region of interest" description="Disordered" evidence="2">
    <location>
        <begin position="414"/>
        <end position="514"/>
    </location>
</feature>
<dbReference type="SMART" id="SM00355">
    <property type="entry name" value="ZnF_C2H2"/>
    <property type="match status" value="3"/>
</dbReference>
<keyword evidence="1" id="KW-0862">Zinc</keyword>
<dbReference type="SUPFAM" id="SSF57667">
    <property type="entry name" value="beta-beta-alpha zinc fingers"/>
    <property type="match status" value="1"/>
</dbReference>
<comment type="caution">
    <text evidence="4">The sequence shown here is derived from an EMBL/GenBank/DDBJ whole genome shotgun (WGS) entry which is preliminary data.</text>
</comment>
<feature type="region of interest" description="Disordered" evidence="2">
    <location>
        <begin position="907"/>
        <end position="1117"/>
    </location>
</feature>
<keyword evidence="5" id="KW-1185">Reference proteome</keyword>
<dbReference type="Gene3D" id="3.30.160.60">
    <property type="entry name" value="Classic Zinc Finger"/>
    <property type="match status" value="1"/>
</dbReference>
<feature type="region of interest" description="Disordered" evidence="2">
    <location>
        <begin position="640"/>
        <end position="716"/>
    </location>
</feature>
<name>A0A0N0NJ82_9EURO</name>
<dbReference type="PROSITE" id="PS50157">
    <property type="entry name" value="ZINC_FINGER_C2H2_2"/>
    <property type="match status" value="1"/>
</dbReference>
<proteinExistence type="predicted"/>
<evidence type="ECO:0000256" key="2">
    <source>
        <dbReference type="SAM" id="MobiDB-lite"/>
    </source>
</evidence>
<sequence length="1382" mass="151831">MPVLSKVAVGDVDDGDGDDLRDFIVPDDAEIEYEGDRPAKKKSDAKKRKSAIKNQKSASEKQKTRQSKSAEGSASSRKSGVNNDQSAPDLIGTKRLESVNKDKIKATWKLWEKHEVRPDANDLSQADADKLNACIIDGTMLRRVAKKDLRGLLNSDNFYQYKKKLYITIPGFKASDYARAAPQQIRKQLFGQPLKRFSYRQWLAQAILYGHPPLLTIPEIEQAFIAKIRANEKWDAWPSKFGDEFSRRLRIFPDPDDRFVKVEDGEDVTTSTGRGPEADLSIPSPAERHGGSAALRSPTTVSDGDTEMDLDESPNYAATPRRASAYQEGDGEFSPTTTRTRSARKEAINRVYEHPLQEGLSIVIPRRSFEAPPFSRSALVPVAEAHPEHIHDLDPIPQQADGHVTNDAIEDVTEQDLENMSEKEQIQRAKDRSLRPSTNVNAANFVHSADLVERESQASGREARETTIELPFHTKGGTQASTDADAESSTKKRKHKKEATAAQHPSKAVSSAATARSAVDIEIDELRISCAQLREWARQLSRNDAVPLLQGTDMQPFQLYLDPDDSLNYLVSIGGECFSDFMPVIAMGKAIKKFQEDAIIQIRLLGSLNRPRAPGATRPNLGSRRRTTGKEIMAYIMSRHPHFDPKLGPAPKMRGSGEQEDSSSALSKGESPSTRKRKSPGNDDNLGNTRGHDQSRHSAKKAKVKKNSVLEEEEIDTSTIPGVDAVMSDVGATSSTSAASQRKTIQAAARDIGQSPAHRGMNSHALQQSPPEKRGSRDVPQADEPVDESFTEPSVDTIDPASLQNAEGRYVCRWKNCASSCKTLQDLFMHAAQHELPHDRCRWNKCGLKGLDVRDDFVRHLYSHVPYRVYRCDKCDNGYAIPSSLRSHFVNWHTGFAPPRYDKATLVQISPSKPDPSMTRPSRSKAGGGSADGGLPSASSQRATVGHASSSGEEEESDRDEDVSMTDQVSMAGNDDVPIAGEGAADASGASSDRKVIDISDDEDSTGSDQEDFIGRYPEADGTGSRIDHSDNASEHNGSADGTDHGSDSNNDSDSDSVSDQVSDDGSAAGSASSRDNTSDSDSDLSKDSDSSCGSDRQSVRSEHANAADDESEPPLESLSLEQHLLGPHLRLRRERAALTSDIRLREEVLSKHQRTLNHAETLDAHIFKTQERLLRLPKTDPLRPAVEAKYERQLKQIPVFKRALRKTPALLRDVDARIAAQPQTVRTTQLLVDTLRRARAKKPFPPELLERDNKGGPIFAHEFQLLCEAANRLRDARRNGWTAGTAQMSQLTNRRNRLDNMYHHIRDGKVCTVAEAQLLSAQADHGRTCAAFRGTDAVGAGVVDPSVSTAYAGVLRALKRVEEQEAGKGDSQDWNGSPGTR</sequence>
<dbReference type="RefSeq" id="XP_017996644.1">
    <property type="nucleotide sequence ID" value="XM_018150577.1"/>
</dbReference>
<dbReference type="STRING" id="1664694.A0A0N0NJ82"/>
<feature type="compositionally biased region" description="Basic and acidic residues" evidence="2">
    <location>
        <begin position="1098"/>
        <end position="1107"/>
    </location>
</feature>